<dbReference type="InterPro" id="IPR029063">
    <property type="entry name" value="SAM-dependent_MTases_sf"/>
</dbReference>
<dbReference type="CDD" id="cd02440">
    <property type="entry name" value="AdoMet_MTases"/>
    <property type="match status" value="1"/>
</dbReference>
<dbReference type="InterPro" id="IPR058679">
    <property type="entry name" value="RlmG_N"/>
</dbReference>
<evidence type="ECO:0000313" key="8">
    <source>
        <dbReference type="Proteomes" id="UP000282460"/>
    </source>
</evidence>
<evidence type="ECO:0000256" key="2">
    <source>
        <dbReference type="ARBA" id="ARBA00022552"/>
    </source>
</evidence>
<dbReference type="InterPro" id="IPR046977">
    <property type="entry name" value="RsmC/RlmG"/>
</dbReference>
<evidence type="ECO:0000313" key="7">
    <source>
        <dbReference type="EMBL" id="RLQ84386.1"/>
    </source>
</evidence>
<sequence length="373" mass="39670">MTDFPFDRLRRWPDIEAPNLFAFDATDRLLLDTAADALHSVGAGETVMVGDRYGALTLAAAHAGVTGIRTHQDELSGERALDANAVALSITDAGAHAALDASLFRGARLVLLQLPRSLEALAEIAELIARHAEPDVTVFAGGRVKHMTHAMNDVLARYFGSVTASRAQQKSRVLIATKPEAPAGEPTWPAREFHADLNLVVCAHGAAFAGTKLDIGTRFLLEFLEQVPEVPDAIDLGCGTGILATMVARARPAMRVIASDQSAAAVASARSTALANGVAERVTVMRDDGLSSQPDASSSLVLLNPPFHVGATVHAGIAQKLFDDAARVLKPGGELWTVWNSHLGYRPALERTIGPTRQLGRNTKFTVTVSTKR</sequence>
<dbReference type="GO" id="GO:0003676">
    <property type="term" value="F:nucleic acid binding"/>
    <property type="evidence" value="ECO:0007669"/>
    <property type="project" value="InterPro"/>
</dbReference>
<dbReference type="GO" id="GO:0032259">
    <property type="term" value="P:methylation"/>
    <property type="evidence" value="ECO:0007669"/>
    <property type="project" value="UniProtKB-KW"/>
</dbReference>
<reference evidence="7 8" key="1">
    <citation type="submission" date="2018-10" db="EMBL/GenBank/DDBJ databases">
        <authorList>
            <person name="Li J."/>
        </authorList>
    </citation>
    <scope>NUCLEOTIDE SEQUENCE [LARGE SCALE GENOMIC DNA]</scope>
    <source>
        <strain evidence="7 8">ZD1-4</strain>
    </source>
</reference>
<dbReference type="EMBL" id="RCWJ01000002">
    <property type="protein sequence ID" value="RLQ84386.1"/>
    <property type="molecule type" value="Genomic_DNA"/>
</dbReference>
<organism evidence="7 8">
    <name type="scientific">Mycetocola zhadangensis</name>
    <dbReference type="NCBI Taxonomy" id="1164595"/>
    <lineage>
        <taxon>Bacteria</taxon>
        <taxon>Bacillati</taxon>
        <taxon>Actinomycetota</taxon>
        <taxon>Actinomycetes</taxon>
        <taxon>Micrococcales</taxon>
        <taxon>Microbacteriaceae</taxon>
        <taxon>Mycetocola</taxon>
    </lineage>
</organism>
<gene>
    <name evidence="7" type="ORF">D9V28_09320</name>
</gene>
<dbReference type="Proteomes" id="UP000282460">
    <property type="component" value="Unassembled WGS sequence"/>
</dbReference>
<feature type="domain" description="Methyltransferase small" evidence="5">
    <location>
        <begin position="199"/>
        <end position="368"/>
    </location>
</feature>
<dbReference type="PROSITE" id="PS00092">
    <property type="entry name" value="N6_MTASE"/>
    <property type="match status" value="1"/>
</dbReference>
<dbReference type="OrthoDB" id="29650at2"/>
<name>A0A3L7J1G7_9MICO</name>
<keyword evidence="8" id="KW-1185">Reference proteome</keyword>
<dbReference type="Pfam" id="PF26049">
    <property type="entry name" value="RLMG_N"/>
    <property type="match status" value="1"/>
</dbReference>
<dbReference type="PANTHER" id="PTHR47816">
    <property type="entry name" value="RIBOSOMAL RNA SMALL SUBUNIT METHYLTRANSFERASE C"/>
    <property type="match status" value="1"/>
</dbReference>
<dbReference type="Gene3D" id="3.40.50.150">
    <property type="entry name" value="Vaccinia Virus protein VP39"/>
    <property type="match status" value="2"/>
</dbReference>
<dbReference type="GO" id="GO:0008170">
    <property type="term" value="F:N-methyltransferase activity"/>
    <property type="evidence" value="ECO:0007669"/>
    <property type="project" value="UniProtKB-ARBA"/>
</dbReference>
<accession>A0A3L7J1G7</accession>
<evidence type="ECO:0000256" key="1">
    <source>
        <dbReference type="ARBA" id="ARBA00022490"/>
    </source>
</evidence>
<dbReference type="InterPro" id="IPR007848">
    <property type="entry name" value="Small_mtfrase_dom"/>
</dbReference>
<dbReference type="SUPFAM" id="SSF53335">
    <property type="entry name" value="S-adenosyl-L-methionine-dependent methyltransferases"/>
    <property type="match status" value="1"/>
</dbReference>
<keyword evidence="2" id="KW-0698">rRNA processing</keyword>
<dbReference type="PANTHER" id="PTHR47816:SF5">
    <property type="entry name" value="RIBOSOMAL RNA LARGE SUBUNIT METHYLTRANSFERASE G"/>
    <property type="match status" value="1"/>
</dbReference>
<dbReference type="GO" id="GO:0008757">
    <property type="term" value="F:S-adenosylmethionine-dependent methyltransferase activity"/>
    <property type="evidence" value="ECO:0007669"/>
    <property type="project" value="InterPro"/>
</dbReference>
<evidence type="ECO:0000256" key="4">
    <source>
        <dbReference type="ARBA" id="ARBA00022679"/>
    </source>
</evidence>
<proteinExistence type="predicted"/>
<evidence type="ECO:0000259" key="5">
    <source>
        <dbReference type="Pfam" id="PF05175"/>
    </source>
</evidence>
<dbReference type="RefSeq" id="WP_121659425.1">
    <property type="nucleotide sequence ID" value="NZ_BMEK01000002.1"/>
</dbReference>
<protein>
    <submittedName>
        <fullName evidence="7">Methyltransferase domain-containing protein</fullName>
    </submittedName>
</protein>
<dbReference type="InterPro" id="IPR002052">
    <property type="entry name" value="DNA_methylase_N6_adenine_CS"/>
</dbReference>
<dbReference type="Pfam" id="PF05175">
    <property type="entry name" value="MTS"/>
    <property type="match status" value="1"/>
</dbReference>
<evidence type="ECO:0000256" key="3">
    <source>
        <dbReference type="ARBA" id="ARBA00022603"/>
    </source>
</evidence>
<feature type="domain" description="RlmG N-terminal" evidence="6">
    <location>
        <begin position="8"/>
        <end position="177"/>
    </location>
</feature>
<evidence type="ECO:0000259" key="6">
    <source>
        <dbReference type="Pfam" id="PF26049"/>
    </source>
</evidence>
<dbReference type="AlphaFoldDB" id="A0A3L7J1G7"/>
<keyword evidence="1" id="KW-0963">Cytoplasm</keyword>
<keyword evidence="4 7" id="KW-0808">Transferase</keyword>
<dbReference type="GO" id="GO:0006364">
    <property type="term" value="P:rRNA processing"/>
    <property type="evidence" value="ECO:0007669"/>
    <property type="project" value="UniProtKB-KW"/>
</dbReference>
<comment type="caution">
    <text evidence="7">The sequence shown here is derived from an EMBL/GenBank/DDBJ whole genome shotgun (WGS) entry which is preliminary data.</text>
</comment>
<keyword evidence="3 7" id="KW-0489">Methyltransferase</keyword>